<evidence type="ECO:0000259" key="1">
    <source>
        <dbReference type="PROSITE" id="PS51708"/>
    </source>
</evidence>
<dbReference type="EMBL" id="PPPD01000002">
    <property type="protein sequence ID" value="PNY79823.1"/>
    <property type="molecule type" value="Genomic_DNA"/>
</dbReference>
<keyword evidence="3" id="KW-1185">Reference proteome</keyword>
<gene>
    <name evidence="2" type="ORF">CVO96_17945</name>
</gene>
<dbReference type="AlphaFoldDB" id="A0A2K3UTF0"/>
<dbReference type="Proteomes" id="UP000236379">
    <property type="component" value="Unassembled WGS sequence"/>
</dbReference>
<dbReference type="Gene3D" id="1.40.20.10">
    <property type="entry name" value="CHAD domain"/>
    <property type="match status" value="1"/>
</dbReference>
<evidence type="ECO:0000313" key="2">
    <source>
        <dbReference type="EMBL" id="PNY79823.1"/>
    </source>
</evidence>
<name>A0A2K3UTF0_9DEIO</name>
<proteinExistence type="predicted"/>
<dbReference type="InterPro" id="IPR007899">
    <property type="entry name" value="CHAD_dom"/>
</dbReference>
<feature type="domain" description="CHAD" evidence="1">
    <location>
        <begin position="3"/>
        <end position="256"/>
    </location>
</feature>
<dbReference type="PANTHER" id="PTHR39339">
    <property type="entry name" value="SLR1444 PROTEIN"/>
    <property type="match status" value="1"/>
</dbReference>
<organism evidence="2 3">
    <name type="scientific">Deinococcus koreensis</name>
    <dbReference type="NCBI Taxonomy" id="2054903"/>
    <lineage>
        <taxon>Bacteria</taxon>
        <taxon>Thermotogati</taxon>
        <taxon>Deinococcota</taxon>
        <taxon>Deinococci</taxon>
        <taxon>Deinococcales</taxon>
        <taxon>Deinococcaceae</taxon>
        <taxon>Deinococcus</taxon>
    </lineage>
</organism>
<accession>A0A2K3UTF0</accession>
<reference evidence="2 3" key="1">
    <citation type="submission" date="2018-01" db="EMBL/GenBank/DDBJ databases">
        <title>Deinococcus koreensis sp. nov., a radiation-resistant bacterium isolated from river water.</title>
        <authorList>
            <person name="Choi A."/>
        </authorList>
    </citation>
    <scope>NUCLEOTIDE SEQUENCE [LARGE SCALE GENOMIC DNA]</scope>
    <source>
        <strain evidence="2 3">SJW1-2</strain>
    </source>
</reference>
<dbReference type="Pfam" id="PF05235">
    <property type="entry name" value="CHAD"/>
    <property type="match status" value="1"/>
</dbReference>
<evidence type="ECO:0000313" key="3">
    <source>
        <dbReference type="Proteomes" id="UP000236379"/>
    </source>
</evidence>
<dbReference type="InterPro" id="IPR038186">
    <property type="entry name" value="CHAD_dom_sf"/>
</dbReference>
<dbReference type="PANTHER" id="PTHR39339:SF1">
    <property type="entry name" value="CHAD DOMAIN-CONTAINING PROTEIN"/>
    <property type="match status" value="1"/>
</dbReference>
<protein>
    <submittedName>
        <fullName evidence="2">Metal-binding protein</fullName>
    </submittedName>
</protein>
<dbReference type="PROSITE" id="PS51708">
    <property type="entry name" value="CHAD"/>
    <property type="match status" value="1"/>
</dbReference>
<comment type="caution">
    <text evidence="2">The sequence shown here is derived from an EMBL/GenBank/DDBJ whole genome shotgun (WGS) entry which is preliminary data.</text>
</comment>
<sequence>MEDGGVEDGGVMSSFKKTAKTLGTIWPALETGDPEAVHQARKLTRKAQAELRIASAPKRVRRAWRELRRAVAPVRDRDAAGEHLVAALTRLGVPRKEVTAFQTAWAAGRERQFSAITLPAQPGSVKRPKRWRARARRVLARDARALQQEALRVLATGDPEPWHDWRKHLKRYRYTLGLIGAAPKALLEVLEHLGRMQDAQVVAELLTRETWLPQYREALLNAEAGASRQAQAHIRAGWPALAEHLQAQTTPADDLK</sequence>
<dbReference type="SMART" id="SM00880">
    <property type="entry name" value="CHAD"/>
    <property type="match status" value="1"/>
</dbReference>